<accession>A0A937A2A8</accession>
<evidence type="ECO:0000313" key="1">
    <source>
        <dbReference type="EMBL" id="MBL0685576.1"/>
    </source>
</evidence>
<dbReference type="EMBL" id="JAERQJ010000009">
    <property type="protein sequence ID" value="MBL0685576.1"/>
    <property type="molecule type" value="Genomic_DNA"/>
</dbReference>
<protein>
    <submittedName>
        <fullName evidence="1">Uncharacterized protein</fullName>
    </submittedName>
</protein>
<dbReference type="Proteomes" id="UP000651057">
    <property type="component" value="Unassembled WGS sequence"/>
</dbReference>
<dbReference type="RefSeq" id="WP_201923816.1">
    <property type="nucleotide sequence ID" value="NZ_BAABAX010000012.1"/>
</dbReference>
<comment type="caution">
    <text evidence="1">The sequence shown here is derived from an EMBL/GenBank/DDBJ whole genome shotgun (WGS) entry which is preliminary data.</text>
</comment>
<keyword evidence="2" id="KW-1185">Reference proteome</keyword>
<reference evidence="1" key="1">
    <citation type="submission" date="2021-01" db="EMBL/GenBank/DDBJ databases">
        <authorList>
            <person name="Zhong Y.L."/>
        </authorList>
    </citation>
    <scope>NUCLEOTIDE SEQUENCE</scope>
    <source>
        <strain evidence="1">KCTC 23302</strain>
    </source>
</reference>
<organism evidence="1 2">
    <name type="scientific">Aquimarina mytili</name>
    <dbReference type="NCBI Taxonomy" id="874423"/>
    <lineage>
        <taxon>Bacteria</taxon>
        <taxon>Pseudomonadati</taxon>
        <taxon>Bacteroidota</taxon>
        <taxon>Flavobacteriia</taxon>
        <taxon>Flavobacteriales</taxon>
        <taxon>Flavobacteriaceae</taxon>
        <taxon>Aquimarina</taxon>
    </lineage>
</organism>
<proteinExistence type="predicted"/>
<evidence type="ECO:0000313" key="2">
    <source>
        <dbReference type="Proteomes" id="UP000651057"/>
    </source>
</evidence>
<name>A0A937A2A8_9FLAO</name>
<dbReference type="AlphaFoldDB" id="A0A937A2A8"/>
<gene>
    <name evidence="1" type="ORF">JJQ60_18720</name>
</gene>
<sequence length="167" mass="19760">MRKIQKIFESAIRFSLIELKIDDEIINPFFEYNKVLFAEKIELFFANGDKIILQTEELPHVFGEADIEICKIKKELISDSKNETYFIKKIKTYYWKASGFNLFGLTKFLNQIEIFFSNNYSVSIGFFYLKKEKAEYLATGQLSISFNQNVFKSFNNDNLLEYEILFP</sequence>